<evidence type="ECO:0000256" key="26">
    <source>
        <dbReference type="SAM" id="MobiDB-lite"/>
    </source>
</evidence>
<evidence type="ECO:0000256" key="16">
    <source>
        <dbReference type="ARBA" id="ARBA00022968"/>
    </source>
</evidence>
<protein>
    <recommendedName>
        <fullName evidence="6">Penicillin-binding protein 1A</fullName>
        <ecNumber evidence="24">2.4.99.28</ecNumber>
        <ecNumber evidence="5">3.4.16.4</ecNumber>
    </recommendedName>
</protein>
<dbReference type="PANTHER" id="PTHR32282:SF27">
    <property type="entry name" value="PENICILLIN-BINDING PROTEIN 1A"/>
    <property type="match status" value="1"/>
</dbReference>
<keyword evidence="32" id="KW-1185">Reference proteome</keyword>
<dbReference type="InterPro" id="IPR001460">
    <property type="entry name" value="PCN-bd_Tpept"/>
</dbReference>
<keyword evidence="12 31" id="KW-0808">Transferase</keyword>
<evidence type="ECO:0000256" key="19">
    <source>
        <dbReference type="ARBA" id="ARBA00023136"/>
    </source>
</evidence>
<keyword evidence="17" id="KW-0573">Peptidoglycan synthesis</keyword>
<dbReference type="InterPro" id="IPR036950">
    <property type="entry name" value="PBP_transglycosylase"/>
</dbReference>
<evidence type="ECO:0000256" key="7">
    <source>
        <dbReference type="ARBA" id="ARBA00022475"/>
    </source>
</evidence>
<evidence type="ECO:0000256" key="2">
    <source>
        <dbReference type="ARBA" id="ARBA00004752"/>
    </source>
</evidence>
<evidence type="ECO:0000256" key="27">
    <source>
        <dbReference type="SAM" id="Phobius"/>
    </source>
</evidence>
<evidence type="ECO:0000256" key="18">
    <source>
        <dbReference type="ARBA" id="ARBA00022989"/>
    </source>
</evidence>
<comment type="caution">
    <text evidence="31">The sequence shown here is derived from an EMBL/GenBank/DDBJ whole genome shotgun (WGS) entry which is preliminary data.</text>
</comment>
<evidence type="ECO:0000259" key="28">
    <source>
        <dbReference type="Pfam" id="PF00905"/>
    </source>
</evidence>
<evidence type="ECO:0000256" key="8">
    <source>
        <dbReference type="ARBA" id="ARBA00022519"/>
    </source>
</evidence>
<dbReference type="Pfam" id="PF17092">
    <property type="entry name" value="PCB_OB"/>
    <property type="match status" value="1"/>
</dbReference>
<feature type="region of interest" description="Disordered" evidence="26">
    <location>
        <begin position="748"/>
        <end position="808"/>
    </location>
</feature>
<keyword evidence="13 27" id="KW-0812">Transmembrane</keyword>
<dbReference type="InterPro" id="IPR012338">
    <property type="entry name" value="Beta-lactam/transpept-like"/>
</dbReference>
<dbReference type="InterPro" id="IPR001264">
    <property type="entry name" value="Glyco_trans_51"/>
</dbReference>
<dbReference type="SUPFAM" id="SSF56601">
    <property type="entry name" value="beta-lactamase/transpeptidase-like"/>
    <property type="match status" value="1"/>
</dbReference>
<evidence type="ECO:0000313" key="32">
    <source>
        <dbReference type="Proteomes" id="UP001228905"/>
    </source>
</evidence>
<proteinExistence type="inferred from homology"/>
<gene>
    <name evidence="31" type="ORF">QO010_000622</name>
</gene>
<evidence type="ECO:0000256" key="3">
    <source>
        <dbReference type="ARBA" id="ARBA00007090"/>
    </source>
</evidence>
<keyword evidence="14 31" id="KW-0378">Hydrolase</keyword>
<keyword evidence="9" id="KW-0121">Carboxypeptidase</keyword>
<keyword evidence="7" id="KW-1003">Cell membrane</keyword>
<evidence type="ECO:0000256" key="1">
    <source>
        <dbReference type="ARBA" id="ARBA00004249"/>
    </source>
</evidence>
<organism evidence="31 32">
    <name type="scientific">Caulobacter ginsengisoli</name>
    <dbReference type="NCBI Taxonomy" id="400775"/>
    <lineage>
        <taxon>Bacteria</taxon>
        <taxon>Pseudomonadati</taxon>
        <taxon>Pseudomonadota</taxon>
        <taxon>Alphaproteobacteria</taxon>
        <taxon>Caulobacterales</taxon>
        <taxon>Caulobacteraceae</taxon>
        <taxon>Caulobacter</taxon>
    </lineage>
</organism>
<dbReference type="PANTHER" id="PTHR32282">
    <property type="entry name" value="BINDING PROTEIN TRANSPEPTIDASE, PUTATIVE-RELATED"/>
    <property type="match status" value="1"/>
</dbReference>
<keyword evidence="16" id="KW-0735">Signal-anchor</keyword>
<evidence type="ECO:0000256" key="23">
    <source>
        <dbReference type="ARBA" id="ARBA00034000"/>
    </source>
</evidence>
<feature type="compositionally biased region" description="Pro residues" evidence="26">
    <location>
        <begin position="787"/>
        <end position="798"/>
    </location>
</feature>
<keyword evidence="22" id="KW-0961">Cell wall biogenesis/degradation</keyword>
<dbReference type="Gene3D" id="3.40.710.10">
    <property type="entry name" value="DD-peptidase/beta-lactamase superfamily"/>
    <property type="match status" value="2"/>
</dbReference>
<comment type="similarity">
    <text evidence="4">In the N-terminal section; belongs to the glycosyltransferase 51 family.</text>
</comment>
<dbReference type="InterPro" id="IPR050396">
    <property type="entry name" value="Glycosyltr_51/Transpeptidase"/>
</dbReference>
<evidence type="ECO:0000256" key="22">
    <source>
        <dbReference type="ARBA" id="ARBA00023316"/>
    </source>
</evidence>
<keyword evidence="20" id="KW-0046">Antibiotic resistance</keyword>
<evidence type="ECO:0000313" key="31">
    <source>
        <dbReference type="EMBL" id="MDQ0462874.1"/>
    </source>
</evidence>
<comment type="catalytic activity">
    <reaction evidence="25">
        <text>[GlcNAc-(1-&gt;4)-Mur2Ac(oyl-L-Ala-gamma-D-Glu-L-Lys-D-Ala-D-Ala)](n)-di-trans,octa-cis-undecaprenyl diphosphate + beta-D-GlcNAc-(1-&gt;4)-Mur2Ac(oyl-L-Ala-gamma-D-Glu-L-Lys-D-Ala-D-Ala)-di-trans,octa-cis-undecaprenyl diphosphate = [GlcNAc-(1-&gt;4)-Mur2Ac(oyl-L-Ala-gamma-D-Glu-L-Lys-D-Ala-D-Ala)](n+1)-di-trans,octa-cis-undecaprenyl diphosphate + di-trans,octa-cis-undecaprenyl diphosphate + H(+)</text>
        <dbReference type="Rhea" id="RHEA:23708"/>
        <dbReference type="Rhea" id="RHEA-COMP:9602"/>
        <dbReference type="Rhea" id="RHEA-COMP:9603"/>
        <dbReference type="ChEBI" id="CHEBI:15378"/>
        <dbReference type="ChEBI" id="CHEBI:58405"/>
        <dbReference type="ChEBI" id="CHEBI:60033"/>
        <dbReference type="ChEBI" id="CHEBI:78435"/>
        <dbReference type="EC" id="2.4.99.28"/>
    </reaction>
</comment>
<comment type="similarity">
    <text evidence="3">In the C-terminal section; belongs to the transpeptidase family.</text>
</comment>
<feature type="domain" description="Penicillin-binding protein transpeptidase" evidence="28">
    <location>
        <begin position="430"/>
        <end position="709"/>
    </location>
</feature>
<name>A0ABU0ILM9_9CAUL</name>
<keyword evidence="15" id="KW-0133">Cell shape</keyword>
<evidence type="ECO:0000256" key="13">
    <source>
        <dbReference type="ARBA" id="ARBA00022692"/>
    </source>
</evidence>
<evidence type="ECO:0000256" key="24">
    <source>
        <dbReference type="ARBA" id="ARBA00044770"/>
    </source>
</evidence>
<evidence type="ECO:0000256" key="9">
    <source>
        <dbReference type="ARBA" id="ARBA00022645"/>
    </source>
</evidence>
<comment type="catalytic activity">
    <reaction evidence="23">
        <text>Preferential cleavage: (Ac)2-L-Lys-D-Ala-|-D-Ala. Also transpeptidation of peptidyl-alanyl moieties that are N-acyl substituents of D-alanine.</text>
        <dbReference type="EC" id="3.4.16.4"/>
    </reaction>
</comment>
<evidence type="ECO:0000256" key="10">
    <source>
        <dbReference type="ARBA" id="ARBA00022670"/>
    </source>
</evidence>
<dbReference type="InterPro" id="IPR023346">
    <property type="entry name" value="Lysozyme-like_dom_sf"/>
</dbReference>
<reference evidence="31 32" key="1">
    <citation type="submission" date="2023-07" db="EMBL/GenBank/DDBJ databases">
        <title>Genomic Encyclopedia of Type Strains, Phase IV (KMG-IV): sequencing the most valuable type-strain genomes for metagenomic binning, comparative biology and taxonomic classification.</title>
        <authorList>
            <person name="Goeker M."/>
        </authorList>
    </citation>
    <scope>NUCLEOTIDE SEQUENCE [LARGE SCALE GENOMIC DNA]</scope>
    <source>
        <strain evidence="31 32">DSM 18695</strain>
    </source>
</reference>
<keyword evidence="10" id="KW-0645">Protease</keyword>
<evidence type="ECO:0000256" key="17">
    <source>
        <dbReference type="ARBA" id="ARBA00022984"/>
    </source>
</evidence>
<evidence type="ECO:0000256" key="12">
    <source>
        <dbReference type="ARBA" id="ARBA00022679"/>
    </source>
</evidence>
<dbReference type="GO" id="GO:0016787">
    <property type="term" value="F:hydrolase activity"/>
    <property type="evidence" value="ECO:0007669"/>
    <property type="project" value="UniProtKB-KW"/>
</dbReference>
<sequence length="808" mass="88176">MAKSGFLERWPILNPPERWVAVLGISIFSTVALAGFAIAIYAAWLFHDMPDASDLVDYRPPTATRVYAWDGTLIGEFSRERRIFVPYDNVPPQLVQAFLAAEDHNFFTHSGVDVQGLGRAMAKNVLNAVQGKRLEGGSTITQQVAKNVLLTSDATVGRKLKEAILARRLEQTLNKQQILELYLNEIWLGYRSYGVGAAAYNYFGKSLNDLTLAQCAFLASLPKGPDNYHPILHKANAIGRRNWVLGQMAEMRWITQAQAQAAMAEDLKVQAAPSRAKYKDADYFVEEVRQRGLQTLGPRLTEGGYYMRTTLDPKLQTAAREALMDGLENYDHRHGWRGAWGTTTLAPGWEKAALVKKPPSERRDWHAAIVESVDGGVRVRPAKDLPPGVLAGEDVAWARAGKGLNVGDLVFVAPSDSGAYRLKQVPLVNGAIVAMEPQTGRVLAMVGGYSFSLSNFNRATQAMRQPGSAFKPIVYATALENDFTPASIITDAPMNLKGANGETWSPENYYKKFYGPQPMRRGLELSINGMTVRLAQDTGMVKVRDMAIKLGVVDQMEPVLAMALGAGETTPFRLTAAYASFVNGGRKIQPHLIELVENREGEVIYQADKRACQPCKAAFNGDEGPRLIPTGEQVMDPITAYQITSMLQGVVQRGTGAAVSSLGYPLAGKTGTTNEYRSAWFMGYSPNLVVGVFVGFDDNRSLGEGETGAQDAVPIFISFMKVALEGKPKTDFTPPKDAKFMTVAGVREAFKPGSEPRGPSGPAAPKPEGPVLYNQAWPDGKLKEDQAPPPPTKPPPKPKIPDDLTGLY</sequence>
<evidence type="ECO:0000256" key="14">
    <source>
        <dbReference type="ARBA" id="ARBA00022801"/>
    </source>
</evidence>
<dbReference type="EC" id="3.4.16.4" evidence="5"/>
<feature type="domain" description="Penicillin-binding protein OB-like" evidence="30">
    <location>
        <begin position="336"/>
        <end position="428"/>
    </location>
</feature>
<dbReference type="EC" id="2.4.99.28" evidence="24"/>
<evidence type="ECO:0000256" key="5">
    <source>
        <dbReference type="ARBA" id="ARBA00012448"/>
    </source>
</evidence>
<dbReference type="NCBIfam" id="TIGR02074">
    <property type="entry name" value="PBP_1a_fam"/>
    <property type="match status" value="1"/>
</dbReference>
<comment type="pathway">
    <text evidence="2">Cell wall biogenesis; peptidoglycan biosynthesis.</text>
</comment>
<dbReference type="Pfam" id="PF00905">
    <property type="entry name" value="Transpeptidase"/>
    <property type="match status" value="1"/>
</dbReference>
<keyword evidence="8" id="KW-0997">Cell inner membrane</keyword>
<evidence type="ECO:0000256" key="6">
    <source>
        <dbReference type="ARBA" id="ARBA00018638"/>
    </source>
</evidence>
<dbReference type="GO" id="GO:0016757">
    <property type="term" value="F:glycosyltransferase activity"/>
    <property type="evidence" value="ECO:0007669"/>
    <property type="project" value="UniProtKB-KW"/>
</dbReference>
<evidence type="ECO:0000256" key="11">
    <source>
        <dbReference type="ARBA" id="ARBA00022676"/>
    </source>
</evidence>
<evidence type="ECO:0000256" key="25">
    <source>
        <dbReference type="ARBA" id="ARBA00049902"/>
    </source>
</evidence>
<evidence type="ECO:0000256" key="21">
    <source>
        <dbReference type="ARBA" id="ARBA00023268"/>
    </source>
</evidence>
<evidence type="ECO:0000259" key="30">
    <source>
        <dbReference type="Pfam" id="PF17092"/>
    </source>
</evidence>
<dbReference type="RefSeq" id="WP_307345833.1">
    <property type="nucleotide sequence ID" value="NZ_JAUSVS010000001.1"/>
</dbReference>
<dbReference type="Proteomes" id="UP001228905">
    <property type="component" value="Unassembled WGS sequence"/>
</dbReference>
<keyword evidence="19 27" id="KW-0472">Membrane</keyword>
<dbReference type="Gene3D" id="1.10.3810.10">
    <property type="entry name" value="Biosynthetic peptidoglycan transglycosylase-like"/>
    <property type="match status" value="1"/>
</dbReference>
<dbReference type="Pfam" id="PF00912">
    <property type="entry name" value="Transgly"/>
    <property type="match status" value="1"/>
</dbReference>
<keyword evidence="18 27" id="KW-1133">Transmembrane helix</keyword>
<evidence type="ECO:0000256" key="4">
    <source>
        <dbReference type="ARBA" id="ARBA00007739"/>
    </source>
</evidence>
<evidence type="ECO:0000259" key="29">
    <source>
        <dbReference type="Pfam" id="PF00912"/>
    </source>
</evidence>
<accession>A0ABU0ILM9</accession>
<evidence type="ECO:0000256" key="20">
    <source>
        <dbReference type="ARBA" id="ARBA00023251"/>
    </source>
</evidence>
<dbReference type="EMBL" id="JAUSVS010000001">
    <property type="protein sequence ID" value="MDQ0462874.1"/>
    <property type="molecule type" value="Genomic_DNA"/>
</dbReference>
<comment type="subcellular location">
    <subcellularLocation>
        <location evidence="1">Cell inner membrane</location>
        <topology evidence="1">Single-pass type II membrane protein</topology>
    </subcellularLocation>
</comment>
<dbReference type="SUPFAM" id="SSF53955">
    <property type="entry name" value="Lysozyme-like"/>
    <property type="match status" value="1"/>
</dbReference>
<dbReference type="InterPro" id="IPR031376">
    <property type="entry name" value="PCB_OB"/>
</dbReference>
<feature type="transmembrane region" description="Helical" evidence="27">
    <location>
        <begin position="20"/>
        <end position="46"/>
    </location>
</feature>
<feature type="domain" description="Glycosyl transferase family 51" evidence="29">
    <location>
        <begin position="71"/>
        <end position="248"/>
    </location>
</feature>
<keyword evidence="11 31" id="KW-0328">Glycosyltransferase</keyword>
<keyword evidence="21" id="KW-0511">Multifunctional enzyme</keyword>
<evidence type="ECO:0000256" key="15">
    <source>
        <dbReference type="ARBA" id="ARBA00022960"/>
    </source>
</evidence>